<dbReference type="GO" id="GO:0003677">
    <property type="term" value="F:DNA binding"/>
    <property type="evidence" value="ECO:0007669"/>
    <property type="project" value="UniProtKB-KW"/>
</dbReference>
<evidence type="ECO:0000256" key="3">
    <source>
        <dbReference type="ARBA" id="ARBA00022705"/>
    </source>
</evidence>
<dbReference type="EMBL" id="GIIL01003692">
    <property type="protein sequence ID" value="NOV47418.1"/>
    <property type="molecule type" value="Transcribed_RNA"/>
</dbReference>
<evidence type="ECO:0000313" key="8">
    <source>
        <dbReference type="EMBL" id="NOV47418.1"/>
    </source>
</evidence>
<name>A0A6M2DQU0_XENCH</name>
<dbReference type="InterPro" id="IPR020529">
    <property type="entry name" value="ORC6_met/pln"/>
</dbReference>
<sequence length="250" mass="28265">MASGQKTMVQMMAQKLGFNENKPLINKANELMRLLKMKSLGGNAITLSDSAQSVICLDLASSSIGISFDVDHAIKLSGVKRNTYLSGLRTIEKLLDLAKELTVNELCVQLGVTSIKEKADLLLTKYKNSHNCDVTHPQYVAMAVFQACRVGKIKVQRNMIIPFSRLKPSQWSILEKSWSTWVDDKLSTLLKESSEESKDNFSEDTNKDTNTSTPSFKTAEIEDYEVWKKRILEEAYRELELRNNSFMEVV</sequence>
<dbReference type="Pfam" id="PF05460">
    <property type="entry name" value="ORC6"/>
    <property type="match status" value="1"/>
</dbReference>
<organism evidence="8">
    <name type="scientific">Xenopsylla cheopis</name>
    <name type="common">Oriental rat flea</name>
    <name type="synonym">Pulex cheopis</name>
    <dbReference type="NCBI Taxonomy" id="163159"/>
    <lineage>
        <taxon>Eukaryota</taxon>
        <taxon>Metazoa</taxon>
        <taxon>Ecdysozoa</taxon>
        <taxon>Arthropoda</taxon>
        <taxon>Hexapoda</taxon>
        <taxon>Insecta</taxon>
        <taxon>Pterygota</taxon>
        <taxon>Neoptera</taxon>
        <taxon>Endopterygota</taxon>
        <taxon>Siphonaptera</taxon>
        <taxon>Pulicidae</taxon>
        <taxon>Xenopsyllinae</taxon>
        <taxon>Xenopsylla</taxon>
    </lineage>
</organism>
<dbReference type="InterPro" id="IPR008721">
    <property type="entry name" value="ORC6_cyclin_first"/>
</dbReference>
<dbReference type="CDD" id="cd11583">
    <property type="entry name" value="Orc6_mid"/>
    <property type="match status" value="1"/>
</dbReference>
<comment type="similarity">
    <text evidence="2">Belongs to the ORC6 family.</text>
</comment>
<dbReference type="Pfam" id="PF21913">
    <property type="entry name" value="ORC6_2nd"/>
    <property type="match status" value="1"/>
</dbReference>
<dbReference type="GO" id="GO:0006270">
    <property type="term" value="P:DNA replication initiation"/>
    <property type="evidence" value="ECO:0007669"/>
    <property type="project" value="TreeGrafter"/>
</dbReference>
<dbReference type="CDD" id="cd16075">
    <property type="entry name" value="ORC6_CTD"/>
    <property type="match status" value="1"/>
</dbReference>
<dbReference type="Gene3D" id="1.10.472.10">
    <property type="entry name" value="Cyclin-like"/>
    <property type="match status" value="1"/>
</dbReference>
<keyword evidence="4" id="KW-0238">DNA-binding</keyword>
<feature type="domain" description="ORC6 second cyclin-like" evidence="7">
    <location>
        <begin position="101"/>
        <end position="179"/>
    </location>
</feature>
<evidence type="ECO:0000256" key="4">
    <source>
        <dbReference type="ARBA" id="ARBA00023125"/>
    </source>
</evidence>
<dbReference type="InterPro" id="IPR054113">
    <property type="entry name" value="ORC6_cyclin-like_2nd"/>
</dbReference>
<evidence type="ECO:0000259" key="7">
    <source>
        <dbReference type="Pfam" id="PF21913"/>
    </source>
</evidence>
<keyword evidence="5" id="KW-0539">Nucleus</keyword>
<dbReference type="PANTHER" id="PTHR13394:SF0">
    <property type="entry name" value="ORIGIN RECOGNITION COMPLEX SUBUNIT 6"/>
    <property type="match status" value="1"/>
</dbReference>
<evidence type="ECO:0000259" key="6">
    <source>
        <dbReference type="Pfam" id="PF05460"/>
    </source>
</evidence>
<evidence type="ECO:0000256" key="1">
    <source>
        <dbReference type="ARBA" id="ARBA00004123"/>
    </source>
</evidence>
<proteinExistence type="inferred from homology"/>
<dbReference type="PANTHER" id="PTHR13394">
    <property type="entry name" value="ORIGIN RECOGNITION COMPLEX SUBUNIT 6"/>
    <property type="match status" value="1"/>
</dbReference>
<feature type="domain" description="ORC6 first cyclin-like" evidence="6">
    <location>
        <begin position="10"/>
        <end position="97"/>
    </location>
</feature>
<accession>A0A6M2DQU0</accession>
<reference evidence="8" key="1">
    <citation type="submission" date="2020-03" db="EMBL/GenBank/DDBJ databases">
        <title>Transcriptomic Profiling of the Digestive Tract of the Rat Flea, Xenopsylla cheopis, Following Blood Feeding and Infection with Yersinia pestis.</title>
        <authorList>
            <person name="Bland D.M."/>
            <person name="Martens C.A."/>
            <person name="Virtaneva K."/>
            <person name="Kanakabandi K."/>
            <person name="Long D."/>
            <person name="Rosenke R."/>
            <person name="Saturday G.A."/>
            <person name="Hoyt F.H."/>
            <person name="Bruno D.P."/>
            <person name="Ribeiro J.M.C."/>
            <person name="Hinnebusch J."/>
        </authorList>
    </citation>
    <scope>NUCLEOTIDE SEQUENCE</scope>
</reference>
<protein>
    <submittedName>
        <fullName evidence="8">Putative origin recognition complex subunit 6</fullName>
    </submittedName>
</protein>
<evidence type="ECO:0000256" key="5">
    <source>
        <dbReference type="ARBA" id="ARBA00023242"/>
    </source>
</evidence>
<keyword evidence="3" id="KW-0235">DNA replication</keyword>
<comment type="subcellular location">
    <subcellularLocation>
        <location evidence="1">Nucleus</location>
    </subcellularLocation>
</comment>
<evidence type="ECO:0000256" key="2">
    <source>
        <dbReference type="ARBA" id="ARBA00010840"/>
    </source>
</evidence>
<dbReference type="GO" id="GO:0005664">
    <property type="term" value="C:nuclear origin of replication recognition complex"/>
    <property type="evidence" value="ECO:0007669"/>
    <property type="project" value="InterPro"/>
</dbReference>
<dbReference type="AlphaFoldDB" id="A0A6M2DQU0"/>